<keyword evidence="2" id="KW-0804">Transcription</keyword>
<name>A0ABD5PA60_9EURY</name>
<keyword evidence="6" id="KW-1185">Reference proteome</keyword>
<feature type="domain" description="HTH bat-type" evidence="3">
    <location>
        <begin position="157"/>
        <end position="208"/>
    </location>
</feature>
<evidence type="ECO:0000256" key="1">
    <source>
        <dbReference type="ARBA" id="ARBA00023015"/>
    </source>
</evidence>
<dbReference type="Pfam" id="PF15915">
    <property type="entry name" value="BAT"/>
    <property type="match status" value="1"/>
</dbReference>
<evidence type="ECO:0000259" key="3">
    <source>
        <dbReference type="Pfam" id="PF04967"/>
    </source>
</evidence>
<sequence>MAVVVDMSVPPDVLGPARVLGEEARVEFDRVVPNGETGVAPYVWVESDDFGALEACLRGAPSVERFDRLEGGRGERLYSVKWRRVEPDAPDIFTCLALVDAAAMWVRGEGGSWTFRVRFPDESSVSTFAAHCAEHGVTMEPLRISRNGHRKRAAVDLTDEQREALVAAVRRGYFEVPRRATLSDLADELAVSDHAVSERLRRGLGRLVAQVVTADGVGGD</sequence>
<organism evidence="5 6">
    <name type="scientific">Halobium salinum</name>
    <dbReference type="NCBI Taxonomy" id="1364940"/>
    <lineage>
        <taxon>Archaea</taxon>
        <taxon>Methanobacteriati</taxon>
        <taxon>Methanobacteriota</taxon>
        <taxon>Stenosarchaea group</taxon>
        <taxon>Halobacteria</taxon>
        <taxon>Halobacteriales</taxon>
        <taxon>Haloferacaceae</taxon>
        <taxon>Halobium</taxon>
    </lineage>
</organism>
<proteinExistence type="predicted"/>
<gene>
    <name evidence="5" type="ORF">ACFO0N_06900</name>
</gene>
<protein>
    <submittedName>
        <fullName evidence="5">Helix-turn-helix domain-containing protein</fullName>
    </submittedName>
</protein>
<dbReference type="InterPro" id="IPR007050">
    <property type="entry name" value="HTH_bacterioopsin"/>
</dbReference>
<accession>A0ABD5PA60</accession>
<keyword evidence="1" id="KW-0805">Transcription regulation</keyword>
<dbReference type="EMBL" id="JBHSDS010000003">
    <property type="protein sequence ID" value="MFC4357676.1"/>
    <property type="molecule type" value="Genomic_DNA"/>
</dbReference>
<dbReference type="Proteomes" id="UP001595921">
    <property type="component" value="Unassembled WGS sequence"/>
</dbReference>
<evidence type="ECO:0000313" key="5">
    <source>
        <dbReference type="EMBL" id="MFC4357676.1"/>
    </source>
</evidence>
<dbReference type="PANTHER" id="PTHR34236">
    <property type="entry name" value="DIMETHYL SULFOXIDE REDUCTASE TRANSCRIPTIONAL ACTIVATOR"/>
    <property type="match status" value="1"/>
</dbReference>
<evidence type="ECO:0000313" key="6">
    <source>
        <dbReference type="Proteomes" id="UP001595921"/>
    </source>
</evidence>
<evidence type="ECO:0000256" key="2">
    <source>
        <dbReference type="ARBA" id="ARBA00023163"/>
    </source>
</evidence>
<feature type="domain" description="Bacterioopsin transcriptional activator GAF and HTH associated" evidence="4">
    <location>
        <begin position="23"/>
        <end position="135"/>
    </location>
</feature>
<reference evidence="5 6" key="1">
    <citation type="journal article" date="2019" name="Int. J. Syst. Evol. Microbiol.">
        <title>The Global Catalogue of Microorganisms (GCM) 10K type strain sequencing project: providing services to taxonomists for standard genome sequencing and annotation.</title>
        <authorList>
            <consortium name="The Broad Institute Genomics Platform"/>
            <consortium name="The Broad Institute Genome Sequencing Center for Infectious Disease"/>
            <person name="Wu L."/>
            <person name="Ma J."/>
        </authorList>
    </citation>
    <scope>NUCLEOTIDE SEQUENCE [LARGE SCALE GENOMIC DNA]</scope>
    <source>
        <strain evidence="5 6">CGMCC 1.12553</strain>
    </source>
</reference>
<dbReference type="Pfam" id="PF04967">
    <property type="entry name" value="HTH_10"/>
    <property type="match status" value="1"/>
</dbReference>
<comment type="caution">
    <text evidence="5">The sequence shown here is derived from an EMBL/GenBank/DDBJ whole genome shotgun (WGS) entry which is preliminary data.</text>
</comment>
<dbReference type="RefSeq" id="WP_303651553.1">
    <property type="nucleotide sequence ID" value="NZ_JAODIW010000006.1"/>
</dbReference>
<dbReference type="AlphaFoldDB" id="A0ABD5PA60"/>
<evidence type="ECO:0000259" key="4">
    <source>
        <dbReference type="Pfam" id="PF15915"/>
    </source>
</evidence>
<dbReference type="InterPro" id="IPR031803">
    <property type="entry name" value="BAT_GAF/HTH-assoc"/>
</dbReference>
<dbReference type="PANTHER" id="PTHR34236:SF1">
    <property type="entry name" value="DIMETHYL SULFOXIDE REDUCTASE TRANSCRIPTIONAL ACTIVATOR"/>
    <property type="match status" value="1"/>
</dbReference>